<feature type="domain" description="Reverse transcriptase" evidence="2">
    <location>
        <begin position="181"/>
        <end position="369"/>
    </location>
</feature>
<evidence type="ECO:0000313" key="4">
    <source>
        <dbReference type="Proteomes" id="UP000646827"/>
    </source>
</evidence>
<sequence>MHELLSDLASHITTLRTDNFYKGLPNHLEAPGSHQENFLVNTQEMLDHIKLQQSIQLTTQRRSKKNKGPRSSTFQKQDHEKPFIEQAQRRSADTNNNQHQSSLFTTVNNGGVGGRLSLFCSTWSHSLGFQVSPWLQTILRQGYRLPLMSLPPLTDHQLSPRSLTDSTSIIDQEITLLLAKEAIEPVSPCTPGFQSRLFLLPKKDGGLRPVLNLRPLNQYLPKIHFKMESWPTITNMLQPGDYLTSIDLKDAFHHIPIHPQHRHLLQFQWKQKLYQYKVLPFGVSLSPIIFTKMLKPLLKWACRQGIRLTAYMDDLLIMAKSALKAQQHTQMISQITRTRLASEHQEISINSNAEYQSFGHEHQYEGNDDFNSRQENSNNSATSISTAIYEDYPMDEARTVYRLGSSNSIRESASTISYPSFVDLIESNSSQTDSFNHSTYATRTSMVDFPTSSLEWIPYHTAPTNNSTLYRCFDQRLWYHPEQYIPIWQMGCTRTTLPYQLFGTAYCLESLTNFQLNQQTTHTTLHGQHQCDSIHPSFWRNQIKNAQLLSHEYMEILFSTQYNTHHAICPISTQPSRLTITCHDDTKRMEITSNNVSTLESTLRSPPTRPFRFSNKSTDQTICELEPSPTGTLDQCIQQTVDSHNGSLIFGPTMESNITMSTTTHSTPTLSNIDHTQLAISSLVPARHPARFRATDCHQHHNK</sequence>
<dbReference type="AlphaFoldDB" id="A0A8H7RK28"/>
<feature type="region of interest" description="Disordered" evidence="1">
    <location>
        <begin position="87"/>
        <end position="106"/>
    </location>
</feature>
<dbReference type="CDD" id="cd01647">
    <property type="entry name" value="RT_LTR"/>
    <property type="match status" value="1"/>
</dbReference>
<dbReference type="Proteomes" id="UP000646827">
    <property type="component" value="Unassembled WGS sequence"/>
</dbReference>
<dbReference type="InterPro" id="IPR043502">
    <property type="entry name" value="DNA/RNA_pol_sf"/>
</dbReference>
<evidence type="ECO:0000259" key="2">
    <source>
        <dbReference type="PROSITE" id="PS50878"/>
    </source>
</evidence>
<name>A0A8H7RK28_9FUNG</name>
<dbReference type="SUPFAM" id="SSF56672">
    <property type="entry name" value="DNA/RNA polymerases"/>
    <property type="match status" value="1"/>
</dbReference>
<dbReference type="Gene3D" id="3.10.10.10">
    <property type="entry name" value="HIV Type 1 Reverse Transcriptase, subunit A, domain 1"/>
    <property type="match status" value="1"/>
</dbReference>
<dbReference type="PROSITE" id="PS50878">
    <property type="entry name" value="RT_POL"/>
    <property type="match status" value="1"/>
</dbReference>
<accession>A0A8H7RK28</accession>
<evidence type="ECO:0000256" key="1">
    <source>
        <dbReference type="SAM" id="MobiDB-lite"/>
    </source>
</evidence>
<evidence type="ECO:0000313" key="3">
    <source>
        <dbReference type="EMBL" id="KAG2211081.1"/>
    </source>
</evidence>
<dbReference type="InterPro" id="IPR052055">
    <property type="entry name" value="Hepadnavirus_pol/RT"/>
</dbReference>
<dbReference type="OrthoDB" id="2289021at2759"/>
<dbReference type="PANTHER" id="PTHR33050:SF7">
    <property type="entry name" value="RIBONUCLEASE H"/>
    <property type="match status" value="1"/>
</dbReference>
<feature type="compositionally biased region" description="Polar residues" evidence="1">
    <location>
        <begin position="93"/>
        <end position="106"/>
    </location>
</feature>
<organism evidence="3 4">
    <name type="scientific">Circinella minor</name>
    <dbReference type="NCBI Taxonomy" id="1195481"/>
    <lineage>
        <taxon>Eukaryota</taxon>
        <taxon>Fungi</taxon>
        <taxon>Fungi incertae sedis</taxon>
        <taxon>Mucoromycota</taxon>
        <taxon>Mucoromycotina</taxon>
        <taxon>Mucoromycetes</taxon>
        <taxon>Mucorales</taxon>
        <taxon>Lichtheimiaceae</taxon>
        <taxon>Circinella</taxon>
    </lineage>
</organism>
<protein>
    <recommendedName>
        <fullName evidence="2">Reverse transcriptase domain-containing protein</fullName>
    </recommendedName>
</protein>
<dbReference type="InterPro" id="IPR000477">
    <property type="entry name" value="RT_dom"/>
</dbReference>
<dbReference type="Pfam" id="PF00078">
    <property type="entry name" value="RVT_1"/>
    <property type="match status" value="1"/>
</dbReference>
<comment type="caution">
    <text evidence="3">The sequence shown here is derived from an EMBL/GenBank/DDBJ whole genome shotgun (WGS) entry which is preliminary data.</text>
</comment>
<dbReference type="EMBL" id="JAEPRB010000856">
    <property type="protein sequence ID" value="KAG2211081.1"/>
    <property type="molecule type" value="Genomic_DNA"/>
</dbReference>
<keyword evidence="4" id="KW-1185">Reference proteome</keyword>
<dbReference type="InterPro" id="IPR043128">
    <property type="entry name" value="Rev_trsase/Diguanyl_cyclase"/>
</dbReference>
<reference evidence="3 4" key="1">
    <citation type="submission" date="2020-12" db="EMBL/GenBank/DDBJ databases">
        <title>Metabolic potential, ecology and presence of endohyphal bacteria is reflected in genomic diversity of Mucoromycotina.</title>
        <authorList>
            <person name="Muszewska A."/>
            <person name="Okrasinska A."/>
            <person name="Steczkiewicz K."/>
            <person name="Drgas O."/>
            <person name="Orlowska M."/>
            <person name="Perlinska-Lenart U."/>
            <person name="Aleksandrzak-Piekarczyk T."/>
            <person name="Szatraj K."/>
            <person name="Zielenkiewicz U."/>
            <person name="Pilsyk S."/>
            <person name="Malc E."/>
            <person name="Mieczkowski P."/>
            <person name="Kruszewska J.S."/>
            <person name="Biernat P."/>
            <person name="Pawlowska J."/>
        </authorList>
    </citation>
    <scope>NUCLEOTIDE SEQUENCE [LARGE SCALE GENOMIC DNA]</scope>
    <source>
        <strain evidence="3 4">CBS 142.35</strain>
    </source>
</reference>
<proteinExistence type="predicted"/>
<dbReference type="PANTHER" id="PTHR33050">
    <property type="entry name" value="REVERSE TRANSCRIPTASE DOMAIN-CONTAINING PROTEIN"/>
    <property type="match status" value="1"/>
</dbReference>
<gene>
    <name evidence="3" type="ORF">INT45_000959</name>
</gene>
<feature type="region of interest" description="Disordered" evidence="1">
    <location>
        <begin position="54"/>
        <end position="82"/>
    </location>
</feature>
<dbReference type="Gene3D" id="3.30.70.270">
    <property type="match status" value="1"/>
</dbReference>